<organism evidence="1 2">
    <name type="scientific">Ziziphus jujuba var. spinosa</name>
    <dbReference type="NCBI Taxonomy" id="714518"/>
    <lineage>
        <taxon>Eukaryota</taxon>
        <taxon>Viridiplantae</taxon>
        <taxon>Streptophyta</taxon>
        <taxon>Embryophyta</taxon>
        <taxon>Tracheophyta</taxon>
        <taxon>Spermatophyta</taxon>
        <taxon>Magnoliopsida</taxon>
        <taxon>eudicotyledons</taxon>
        <taxon>Gunneridae</taxon>
        <taxon>Pentapetalae</taxon>
        <taxon>rosids</taxon>
        <taxon>fabids</taxon>
        <taxon>Rosales</taxon>
        <taxon>Rhamnaceae</taxon>
        <taxon>Paliureae</taxon>
        <taxon>Ziziphus</taxon>
    </lineage>
</organism>
<protein>
    <submittedName>
        <fullName evidence="1">Uncharacterized protein</fullName>
    </submittedName>
</protein>
<dbReference type="Proteomes" id="UP000813462">
    <property type="component" value="Unassembled WGS sequence"/>
</dbReference>
<name>A0A978VIY0_ZIZJJ</name>
<evidence type="ECO:0000313" key="1">
    <source>
        <dbReference type="EMBL" id="KAH7533049.1"/>
    </source>
</evidence>
<reference evidence="1" key="1">
    <citation type="journal article" date="2021" name="Front. Plant Sci.">
        <title>Chromosome-Scale Genome Assembly for Chinese Sour Jujube and Insights Into Its Genome Evolution and Domestication Signature.</title>
        <authorList>
            <person name="Shen L.-Y."/>
            <person name="Luo H."/>
            <person name="Wang X.-L."/>
            <person name="Wang X.-M."/>
            <person name="Qiu X.-J."/>
            <person name="Liu H."/>
            <person name="Zhou S.-S."/>
            <person name="Jia K.-H."/>
            <person name="Nie S."/>
            <person name="Bao Y.-T."/>
            <person name="Zhang R.-G."/>
            <person name="Yun Q.-Z."/>
            <person name="Chai Y.-H."/>
            <person name="Lu J.-Y."/>
            <person name="Li Y."/>
            <person name="Zhao S.-W."/>
            <person name="Mao J.-F."/>
            <person name="Jia S.-G."/>
            <person name="Mao Y.-M."/>
        </authorList>
    </citation>
    <scope>NUCLEOTIDE SEQUENCE</scope>
    <source>
        <strain evidence="1">AT0</strain>
        <tissue evidence="1">Leaf</tissue>
    </source>
</reference>
<sequence>MTRIFTALTNFLSGNWILQETKSNAERICLEFDFIQSFRLPSDFLDSASLRDLELNLGGNGLLNCMSLKELNLVGVSGFELSLVGVSGFGRNPVGVSGFELNLVGVSGFELNLVGVSGFSREA</sequence>
<comment type="caution">
    <text evidence="1">The sequence shown here is derived from an EMBL/GenBank/DDBJ whole genome shotgun (WGS) entry which is preliminary data.</text>
</comment>
<accession>A0A978VIY0</accession>
<evidence type="ECO:0000313" key="2">
    <source>
        <dbReference type="Proteomes" id="UP000813462"/>
    </source>
</evidence>
<proteinExistence type="predicted"/>
<dbReference type="EMBL" id="JAEACU010000004">
    <property type="protein sequence ID" value="KAH7533049.1"/>
    <property type="molecule type" value="Genomic_DNA"/>
</dbReference>
<dbReference type="AlphaFoldDB" id="A0A978VIY0"/>
<gene>
    <name evidence="1" type="ORF">FEM48_Zijuj04G0088700</name>
</gene>